<gene>
    <name evidence="1" type="ORF">B8V81_4257</name>
</gene>
<proteinExistence type="predicted"/>
<organism evidence="1 2">
    <name type="scientific">Paenibacillus pasadenensis</name>
    <dbReference type="NCBI Taxonomy" id="217090"/>
    <lineage>
        <taxon>Bacteria</taxon>
        <taxon>Bacillati</taxon>
        <taxon>Bacillota</taxon>
        <taxon>Bacilli</taxon>
        <taxon>Bacillales</taxon>
        <taxon>Paenibacillaceae</taxon>
        <taxon>Paenibacillus</taxon>
    </lineage>
</organism>
<evidence type="ECO:0000313" key="2">
    <source>
        <dbReference type="Proteomes" id="UP000234789"/>
    </source>
</evidence>
<keyword evidence="2" id="KW-1185">Reference proteome</keyword>
<dbReference type="AlphaFoldDB" id="A0A2N5N650"/>
<name>A0A2N5N650_9BACL</name>
<comment type="caution">
    <text evidence="1">The sequence shown here is derived from an EMBL/GenBank/DDBJ whole genome shotgun (WGS) entry which is preliminary data.</text>
</comment>
<reference evidence="1 2" key="1">
    <citation type="submission" date="2017-05" db="EMBL/GenBank/DDBJ databases">
        <title>Functional genome analysis of Paenibacillus pasadenensis strain R16: insights on endophytic life style and antifungal activity.</title>
        <authorList>
            <person name="Passera A."/>
            <person name="Marcolungo L."/>
            <person name="Casati P."/>
            <person name="Brasca M."/>
            <person name="Quaglino F."/>
            <person name="Delledonne M."/>
        </authorList>
    </citation>
    <scope>NUCLEOTIDE SEQUENCE [LARGE SCALE GENOMIC DNA]</scope>
    <source>
        <strain evidence="1 2">R16</strain>
    </source>
</reference>
<sequence>MSSSRRRVPPGPLPPSALSRTAGVMLPLYREFLRSRKFAERWCEAVREADLDTLLKLLGRFVPRRDIQSFSTNGIGFFADVRVAEPFGHYTNATTIVPGMAQFTFQPEALRLISRAILPLYRRLSSNPAYARLVALAVSRSDEGRLKRLVLPYARSRYLAGIHIESAGFYMSFKLPGSRLVYVNEFFQEKLR</sequence>
<protein>
    <submittedName>
        <fullName evidence="1">Uncharacterized protein</fullName>
    </submittedName>
</protein>
<dbReference type="OrthoDB" id="2640196at2"/>
<dbReference type="Proteomes" id="UP000234789">
    <property type="component" value="Unassembled WGS sequence"/>
</dbReference>
<accession>A0A2N5N650</accession>
<dbReference type="EMBL" id="NFEZ01000004">
    <property type="protein sequence ID" value="PLT45826.1"/>
    <property type="molecule type" value="Genomic_DNA"/>
</dbReference>
<dbReference type="RefSeq" id="WP_052332980.1">
    <property type="nucleotide sequence ID" value="NZ_BIMM01000004.1"/>
</dbReference>
<evidence type="ECO:0000313" key="1">
    <source>
        <dbReference type="EMBL" id="PLT45826.1"/>
    </source>
</evidence>